<dbReference type="EMBL" id="JAAUHK010000194">
    <property type="protein sequence ID" value="KAF4641924.1"/>
    <property type="molecule type" value="Genomic_DNA"/>
</dbReference>
<evidence type="ECO:0000313" key="2">
    <source>
        <dbReference type="EMBL" id="KAF4641924.1"/>
    </source>
</evidence>
<accession>A0A7J6K4N1</accession>
<keyword evidence="1" id="KW-1133">Transmembrane helix</keyword>
<evidence type="ECO:0000313" key="3">
    <source>
        <dbReference type="Proteomes" id="UP000557509"/>
    </source>
</evidence>
<dbReference type="Proteomes" id="UP000557509">
    <property type="component" value="Unassembled WGS sequence"/>
</dbReference>
<keyword evidence="3" id="KW-1185">Reference proteome</keyword>
<reference evidence="2 3" key="1">
    <citation type="submission" date="2020-03" db="EMBL/GenBank/DDBJ databases">
        <title>Genome sequence of Toxoplasma gondii RH-88 strain.</title>
        <authorList>
            <person name="Lorenzi H.A."/>
            <person name="Venepally P."/>
            <person name="Rozenberg A."/>
            <person name="Sibley D."/>
        </authorList>
    </citation>
    <scope>NUCLEOTIDE SEQUENCE [LARGE SCALE GENOMIC DNA]</scope>
    <source>
        <strain evidence="2 3">RH-88</strain>
    </source>
</reference>
<sequence length="75" mass="8112">MVLFDDTKYKSERNLKALMDGGDPAAIITVSEALGALFTGTITSVAAFRHYYFQGGRAGRSICSRGQTEYEGQAT</sequence>
<keyword evidence="1" id="KW-0472">Membrane</keyword>
<feature type="transmembrane region" description="Helical" evidence="1">
    <location>
        <begin position="25"/>
        <end position="48"/>
    </location>
</feature>
<name>A0A7J6K4N1_TOXGO</name>
<organism evidence="2 3">
    <name type="scientific">Toxoplasma gondii</name>
    <dbReference type="NCBI Taxonomy" id="5811"/>
    <lineage>
        <taxon>Eukaryota</taxon>
        <taxon>Sar</taxon>
        <taxon>Alveolata</taxon>
        <taxon>Apicomplexa</taxon>
        <taxon>Conoidasida</taxon>
        <taxon>Coccidia</taxon>
        <taxon>Eucoccidiorida</taxon>
        <taxon>Eimeriorina</taxon>
        <taxon>Sarcocystidae</taxon>
        <taxon>Toxoplasma</taxon>
    </lineage>
</organism>
<evidence type="ECO:0000256" key="1">
    <source>
        <dbReference type="SAM" id="Phobius"/>
    </source>
</evidence>
<dbReference type="AlphaFoldDB" id="A0A7J6K4N1"/>
<proteinExistence type="predicted"/>
<keyword evidence="1" id="KW-0812">Transmembrane</keyword>
<gene>
    <name evidence="2" type="ORF">TGRH88_077360</name>
</gene>
<protein>
    <submittedName>
        <fullName evidence="2">Uncharacterized protein</fullName>
    </submittedName>
</protein>
<comment type="caution">
    <text evidence="2">The sequence shown here is derived from an EMBL/GenBank/DDBJ whole genome shotgun (WGS) entry which is preliminary data.</text>
</comment>